<dbReference type="PANTHER" id="PTHR30587">
    <property type="entry name" value="FLAGELLAR BIOSYNTHETIC PROTEIN FLIP"/>
    <property type="match status" value="1"/>
</dbReference>
<keyword evidence="5 8" id="KW-1133">Transmembrane helix</keyword>
<evidence type="ECO:0000313" key="10">
    <source>
        <dbReference type="Proteomes" id="UP001566331"/>
    </source>
</evidence>
<dbReference type="PRINTS" id="PR01302">
    <property type="entry name" value="TYPE3IMPPROT"/>
</dbReference>
<dbReference type="PROSITE" id="PS01060">
    <property type="entry name" value="FLIP_1"/>
    <property type="match status" value="1"/>
</dbReference>
<evidence type="ECO:0000313" key="9">
    <source>
        <dbReference type="EMBL" id="MEZ0476728.1"/>
    </source>
</evidence>
<feature type="compositionally biased region" description="Basic and acidic residues" evidence="7">
    <location>
        <begin position="43"/>
        <end position="54"/>
    </location>
</feature>
<comment type="similarity">
    <text evidence="2">Belongs to the FliP/MopC/SpaP family.</text>
</comment>
<keyword evidence="3" id="KW-1003">Cell membrane</keyword>
<dbReference type="Proteomes" id="UP001566331">
    <property type="component" value="Unassembled WGS sequence"/>
</dbReference>
<evidence type="ECO:0000256" key="8">
    <source>
        <dbReference type="SAM" id="Phobius"/>
    </source>
</evidence>
<feature type="region of interest" description="Disordered" evidence="7">
    <location>
        <begin position="1"/>
        <end position="96"/>
    </location>
</feature>
<dbReference type="EMBL" id="JBFWIC010000047">
    <property type="protein sequence ID" value="MEZ0476728.1"/>
    <property type="molecule type" value="Genomic_DNA"/>
</dbReference>
<organism evidence="9 10">
    <name type="scientific">Luteimonas salinilitoris</name>
    <dbReference type="NCBI Taxonomy" id="3237697"/>
    <lineage>
        <taxon>Bacteria</taxon>
        <taxon>Pseudomonadati</taxon>
        <taxon>Pseudomonadota</taxon>
        <taxon>Gammaproteobacteria</taxon>
        <taxon>Lysobacterales</taxon>
        <taxon>Lysobacteraceae</taxon>
        <taxon>Luteimonas</taxon>
    </lineage>
</organism>
<feature type="compositionally biased region" description="Low complexity" evidence="7">
    <location>
        <begin position="19"/>
        <end position="42"/>
    </location>
</feature>
<evidence type="ECO:0000256" key="7">
    <source>
        <dbReference type="SAM" id="MobiDB-lite"/>
    </source>
</evidence>
<gene>
    <name evidence="9" type="ORF">AB6713_19265</name>
</gene>
<keyword evidence="6 8" id="KW-0472">Membrane</keyword>
<feature type="transmembrane region" description="Helical" evidence="8">
    <location>
        <begin position="180"/>
        <end position="206"/>
    </location>
</feature>
<evidence type="ECO:0000256" key="2">
    <source>
        <dbReference type="ARBA" id="ARBA00006257"/>
    </source>
</evidence>
<keyword evidence="4 8" id="KW-0812">Transmembrane</keyword>
<evidence type="ECO:0000256" key="6">
    <source>
        <dbReference type="ARBA" id="ARBA00023136"/>
    </source>
</evidence>
<reference evidence="9 10" key="1">
    <citation type="submission" date="2024-07" db="EMBL/GenBank/DDBJ databases">
        <title>Luteimonas salilacus sp. nov., isolated from the shore soil of Salt Lake in Tibet of China.</title>
        <authorList>
            <person name="Zhang X."/>
            <person name="Li A."/>
        </authorList>
    </citation>
    <scope>NUCLEOTIDE SEQUENCE [LARGE SCALE GENOMIC DNA]</scope>
    <source>
        <strain evidence="9 10">B3-2-R+30</strain>
    </source>
</reference>
<dbReference type="NCBIfam" id="NF009438">
    <property type="entry name" value="PRK12797.1"/>
    <property type="match status" value="1"/>
</dbReference>
<evidence type="ECO:0000256" key="5">
    <source>
        <dbReference type="ARBA" id="ARBA00022989"/>
    </source>
</evidence>
<dbReference type="Pfam" id="PF00813">
    <property type="entry name" value="FliP"/>
    <property type="match status" value="1"/>
</dbReference>
<protein>
    <submittedName>
        <fullName evidence="9">EscR/YscR/HrcR family type III secretion system export apparatus protein</fullName>
    </submittedName>
</protein>
<comment type="caution">
    <text evidence="9">The sequence shown here is derived from an EMBL/GenBank/DDBJ whole genome shotgun (WGS) entry which is preliminary data.</text>
</comment>
<dbReference type="PROSITE" id="PS01061">
    <property type="entry name" value="FLIP_2"/>
    <property type="match status" value="1"/>
</dbReference>
<name>A0ABV4HVD6_9GAMM</name>
<feature type="transmembrane region" description="Helical" evidence="8">
    <location>
        <begin position="218"/>
        <end position="238"/>
    </location>
</feature>
<proteinExistence type="inferred from homology"/>
<evidence type="ECO:0000256" key="1">
    <source>
        <dbReference type="ARBA" id="ARBA00004651"/>
    </source>
</evidence>
<dbReference type="InterPro" id="IPR005838">
    <property type="entry name" value="T3SS_IM_P"/>
</dbReference>
<keyword evidence="10" id="KW-1185">Reference proteome</keyword>
<dbReference type="PANTHER" id="PTHR30587:SF2">
    <property type="entry name" value="SURFACE PRESENTATION OF ANTIGENS PROTEIN SPAP"/>
    <property type="match status" value="1"/>
</dbReference>
<sequence length="241" mass="25126">MQAQVDARARAQAERRARSAAATPSRAAAGDPAPASPAAADALRAEAEAGRDDGTAAAPERGALFRDVSGGTLADAPASEAGEEQPAAGPDEPVVIVAPPPPAPASGGMDAARLLSLVEAGKEPLRTFLIRHSQDAERAFFLRSAQRLLPPERRASLTVDDFIVVVPAFTVSELTAAFQIGFLIFLPFLIIDLVVANILLALGMMMMSPTIVSLPFKLLLFVLIDGWAKLVHGLVLTYGGG</sequence>
<accession>A0ABV4HVD6</accession>
<evidence type="ECO:0000256" key="3">
    <source>
        <dbReference type="ARBA" id="ARBA00022475"/>
    </source>
</evidence>
<evidence type="ECO:0000256" key="4">
    <source>
        <dbReference type="ARBA" id="ARBA00022692"/>
    </source>
</evidence>
<comment type="subcellular location">
    <subcellularLocation>
        <location evidence="1">Cell membrane</location>
        <topology evidence="1">Multi-pass membrane protein</topology>
    </subcellularLocation>
</comment>
<feature type="compositionally biased region" description="Basic and acidic residues" evidence="7">
    <location>
        <begin position="7"/>
        <end position="17"/>
    </location>
</feature>